<reference evidence="2 3" key="1">
    <citation type="journal article" name="Sci. Rep.">
        <title>Telomere-to-telomere assembled and centromere annotated genomes of the two main subspecies of the button mushroom Agaricus bisporus reveal especially polymorphic chromosome ends.</title>
        <authorList>
            <person name="Sonnenberg A.S.M."/>
            <person name="Sedaghat-Telgerd N."/>
            <person name="Lavrijssen B."/>
            <person name="Ohm R.A."/>
            <person name="Hendrickx P.M."/>
            <person name="Scholtmeijer K."/>
            <person name="Baars J.J.P."/>
            <person name="van Peer A."/>
        </authorList>
    </citation>
    <scope>NUCLEOTIDE SEQUENCE [LARGE SCALE GENOMIC DNA]</scope>
    <source>
        <strain evidence="2 3">H119_p4</strain>
    </source>
</reference>
<dbReference type="Proteomes" id="UP000629468">
    <property type="component" value="Unassembled WGS sequence"/>
</dbReference>
<organism evidence="2 3">
    <name type="scientific">Agaricus bisporus var. burnettii</name>
    <dbReference type="NCBI Taxonomy" id="192524"/>
    <lineage>
        <taxon>Eukaryota</taxon>
        <taxon>Fungi</taxon>
        <taxon>Dikarya</taxon>
        <taxon>Basidiomycota</taxon>
        <taxon>Agaricomycotina</taxon>
        <taxon>Agaricomycetes</taxon>
        <taxon>Agaricomycetidae</taxon>
        <taxon>Agaricales</taxon>
        <taxon>Agaricineae</taxon>
        <taxon>Agaricaceae</taxon>
        <taxon>Agaricus</taxon>
    </lineage>
</organism>
<comment type="caution">
    <text evidence="2">The sequence shown here is derived from an EMBL/GenBank/DDBJ whole genome shotgun (WGS) entry which is preliminary data.</text>
</comment>
<dbReference type="AlphaFoldDB" id="A0A8H7EX44"/>
<dbReference type="SUPFAM" id="SSF81383">
    <property type="entry name" value="F-box domain"/>
    <property type="match status" value="1"/>
</dbReference>
<sequence length="506" mass="57173">MKIAVRSTSFVLSSRQMNLLRLPIEIIVDILLCLDVSDAYAVQALNHFFHNLYKTSLILQYALECKIAHVRDNPNCHLPIPERLQILRERESAWSSLTPTSKRITALPAGPGKCISNTRRLKIQPNHCTLFEYSKVSQLAFRKYFQISSIREIKEDSFHPIPLEIGNLMHVGFCVDEHDLIACLTKNILPDSQIELRIVLLQYSTGNAHPLAMEPNILLFRNDVSNNCYNFMANNIEIFGENLVLTIRLLKAGVEVECMYVYNWKTGQAKCEPIPVSNCDIVVLDQNLVIVPDPKEWSLYIFYIPSSSSGGPVKLIQQLDLPPCHVGRSSFISCRSLPNPTEDGRFPKYISSSIPFMDKPDTALICITLPATASLLVHRDSIMRLLPPSEEWSAVTKPLILDWDSWGPPVTAIQRRVTSTYGQRSLYASEFGLRSCDFNKHHVRRSTEVKLPDLYEPFNDVNLITTRLPCVEIVSPSKEFSGTYLADGAAVGLKHHNTIEVSYFGQ</sequence>
<feature type="domain" description="F-box" evidence="1">
    <location>
        <begin position="16"/>
        <end position="62"/>
    </location>
</feature>
<dbReference type="InterPro" id="IPR036047">
    <property type="entry name" value="F-box-like_dom_sf"/>
</dbReference>
<proteinExistence type="predicted"/>
<protein>
    <recommendedName>
        <fullName evidence="1">F-box domain-containing protein</fullName>
    </recommendedName>
</protein>
<name>A0A8H7EX44_AGABI</name>
<accession>A0A8H7EX44</accession>
<evidence type="ECO:0000313" key="2">
    <source>
        <dbReference type="EMBL" id="KAF7761547.1"/>
    </source>
</evidence>
<gene>
    <name evidence="2" type="ORF">Agabi119p4_9539</name>
</gene>
<dbReference type="EMBL" id="JABXXO010000013">
    <property type="protein sequence ID" value="KAF7761547.1"/>
    <property type="molecule type" value="Genomic_DNA"/>
</dbReference>
<dbReference type="PROSITE" id="PS50181">
    <property type="entry name" value="FBOX"/>
    <property type="match status" value="1"/>
</dbReference>
<evidence type="ECO:0000313" key="3">
    <source>
        <dbReference type="Proteomes" id="UP000629468"/>
    </source>
</evidence>
<evidence type="ECO:0000259" key="1">
    <source>
        <dbReference type="PROSITE" id="PS50181"/>
    </source>
</evidence>
<dbReference type="InterPro" id="IPR001810">
    <property type="entry name" value="F-box_dom"/>
</dbReference>